<comment type="caution">
    <text evidence="1">The sequence shown here is derived from an EMBL/GenBank/DDBJ whole genome shotgun (WGS) entry which is preliminary data.</text>
</comment>
<organism evidence="1 2">
    <name type="scientific">Amblyomma americanum</name>
    <name type="common">Lone star tick</name>
    <dbReference type="NCBI Taxonomy" id="6943"/>
    <lineage>
        <taxon>Eukaryota</taxon>
        <taxon>Metazoa</taxon>
        <taxon>Ecdysozoa</taxon>
        <taxon>Arthropoda</taxon>
        <taxon>Chelicerata</taxon>
        <taxon>Arachnida</taxon>
        <taxon>Acari</taxon>
        <taxon>Parasitiformes</taxon>
        <taxon>Ixodida</taxon>
        <taxon>Ixodoidea</taxon>
        <taxon>Ixodidae</taxon>
        <taxon>Amblyomminae</taxon>
        <taxon>Amblyomma</taxon>
    </lineage>
</organism>
<accession>A0AAQ4FKJ8</accession>
<name>A0AAQ4FKJ8_AMBAM</name>
<dbReference type="Proteomes" id="UP001321473">
    <property type="component" value="Unassembled WGS sequence"/>
</dbReference>
<proteinExistence type="predicted"/>
<reference evidence="1 2" key="1">
    <citation type="journal article" date="2023" name="Arcadia Sci">
        <title>De novo assembly of a long-read Amblyomma americanum tick genome.</title>
        <authorList>
            <person name="Chou S."/>
            <person name="Poskanzer K.E."/>
            <person name="Rollins M."/>
            <person name="Thuy-Boun P.S."/>
        </authorList>
    </citation>
    <scope>NUCLEOTIDE SEQUENCE [LARGE SCALE GENOMIC DNA]</scope>
    <source>
        <strain evidence="1">F_SG_1</strain>
        <tissue evidence="1">Salivary glands</tissue>
    </source>
</reference>
<keyword evidence="2" id="KW-1185">Reference proteome</keyword>
<dbReference type="EMBL" id="JARKHS020001435">
    <property type="protein sequence ID" value="KAK8787799.1"/>
    <property type="molecule type" value="Genomic_DNA"/>
</dbReference>
<protein>
    <submittedName>
        <fullName evidence="1">Uncharacterized protein</fullName>
    </submittedName>
</protein>
<gene>
    <name evidence="1" type="ORF">V5799_022429</name>
</gene>
<evidence type="ECO:0000313" key="1">
    <source>
        <dbReference type="EMBL" id="KAK8787799.1"/>
    </source>
</evidence>
<evidence type="ECO:0000313" key="2">
    <source>
        <dbReference type="Proteomes" id="UP001321473"/>
    </source>
</evidence>
<sequence length="280" mass="30743">MLPSGRGCAVKATSNQHSILTGPALDASTLMCTYGTETNTTTMFPEDGVCDLIFFDSAYKKYINVPTQPQTFGTGMKSFLAAASRYESTEFGVAFAYLYIDRLTADVKRTNPTMLEVFWRSGVFHFGIIDMPASGVSHDNIRGVFTLLKTDAVSALQRIQETGASTKLLVSFSMKGRWTVVKPNFPLELSSECYADQSAKPFGTYVGMCQLKSQNDRLKFGIAIYDLEYDDYNNSCSDLNIYGAFSRLKMVRKVVEHFRSSLAGSGGCEYDVPCPSGASA</sequence>
<dbReference type="AlphaFoldDB" id="A0AAQ4FKJ8"/>